<name>A0A831RTL3_9GAMM</name>
<keyword evidence="1" id="KW-1133">Transmembrane helix</keyword>
<reference evidence="2" key="1">
    <citation type="journal article" date="2020" name="mSystems">
        <title>Genome- and Community-Level Interaction Insights into Carbon Utilization and Element Cycling Functions of Hydrothermarchaeota in Hydrothermal Sediment.</title>
        <authorList>
            <person name="Zhou Z."/>
            <person name="Liu Y."/>
            <person name="Xu W."/>
            <person name="Pan J."/>
            <person name="Luo Z.H."/>
            <person name="Li M."/>
        </authorList>
    </citation>
    <scope>NUCLEOTIDE SEQUENCE [LARGE SCALE GENOMIC DNA]</scope>
    <source>
        <strain evidence="2">HyVt-458</strain>
    </source>
</reference>
<keyword evidence="1" id="KW-0812">Transmembrane</keyword>
<comment type="caution">
    <text evidence="2">The sequence shown here is derived from an EMBL/GenBank/DDBJ whole genome shotgun (WGS) entry which is preliminary data.</text>
</comment>
<dbReference type="AlphaFoldDB" id="A0A831RTL3"/>
<proteinExistence type="predicted"/>
<dbReference type="EMBL" id="DRLF01000291">
    <property type="protein sequence ID" value="HEC06836.1"/>
    <property type="molecule type" value="Genomic_DNA"/>
</dbReference>
<protein>
    <submittedName>
        <fullName evidence="2">DUF3619 family protein</fullName>
    </submittedName>
</protein>
<evidence type="ECO:0000313" key="2">
    <source>
        <dbReference type="EMBL" id="HEC06836.1"/>
    </source>
</evidence>
<gene>
    <name evidence="2" type="ORF">ENJ12_08295</name>
</gene>
<evidence type="ECO:0000256" key="1">
    <source>
        <dbReference type="SAM" id="Phobius"/>
    </source>
</evidence>
<sequence length="117" mass="13077">MQSFEENLKKSLDNKAASLDAATLSRLHRARVKALETSPPWWKQPAVYAPVLGSAAAVAAYLLLSTYYLDSNLIQTTVSSDPVEAMEIISLDVDLELVEELDFYDWLAQQEDQEKDA</sequence>
<keyword evidence="1" id="KW-0472">Membrane</keyword>
<organism evidence="2">
    <name type="scientific">Thiolapillus brandeum</name>
    <dbReference type="NCBI Taxonomy" id="1076588"/>
    <lineage>
        <taxon>Bacteria</taxon>
        <taxon>Pseudomonadati</taxon>
        <taxon>Pseudomonadota</taxon>
        <taxon>Gammaproteobacteria</taxon>
        <taxon>Chromatiales</taxon>
        <taxon>Sedimenticolaceae</taxon>
        <taxon>Thiolapillus</taxon>
    </lineage>
</organism>
<feature type="transmembrane region" description="Helical" evidence="1">
    <location>
        <begin position="47"/>
        <end position="69"/>
    </location>
</feature>
<accession>A0A831RTL3</accession>
<dbReference type="Proteomes" id="UP000886339">
    <property type="component" value="Unassembled WGS sequence"/>
</dbReference>